<gene>
    <name evidence="2" type="ORF">EDD72_12514</name>
</gene>
<dbReference type="AlphaFoldDB" id="A0A4R3K7B9"/>
<dbReference type="EMBL" id="SMAB01000025">
    <property type="protein sequence ID" value="TCS78770.1"/>
    <property type="molecule type" value="Genomic_DNA"/>
</dbReference>
<evidence type="ECO:0000259" key="1">
    <source>
        <dbReference type="Pfam" id="PF08955"/>
    </source>
</evidence>
<dbReference type="Proteomes" id="UP000295788">
    <property type="component" value="Unassembled WGS sequence"/>
</dbReference>
<dbReference type="Gene3D" id="3.30.70.1740">
    <property type="entry name" value="Bypass-of-forespore C, C-terminal domain"/>
    <property type="match status" value="1"/>
</dbReference>
<evidence type="ECO:0000313" key="2">
    <source>
        <dbReference type="EMBL" id="TCS78770.1"/>
    </source>
</evidence>
<sequence length="179" mass="20840">MYFHFILRKWIRFVIFPLLVVLTISLYAFNELENSQSTREVNASVPMKLTLITHYACGKDLIEKKDEILSLKDISQKYPNWMIEKIDHKTNEIVLKRNLEDLAPDCKGAYFGLSPDGHLILYKDPKEKQVIETFFQIDIESLETGLPEEPIRQLQEGIPVHNIAEYNSVLSTFSEFSME</sequence>
<keyword evidence="3" id="KW-1185">Reference proteome</keyword>
<accession>A0A4R3K7B9</accession>
<evidence type="ECO:0000313" key="3">
    <source>
        <dbReference type="Proteomes" id="UP000295788"/>
    </source>
</evidence>
<dbReference type="OrthoDB" id="2678751at2"/>
<organism evidence="2 3">
    <name type="scientific">Tepidibacillus fermentans</name>
    <dbReference type="NCBI Taxonomy" id="1281767"/>
    <lineage>
        <taxon>Bacteria</taxon>
        <taxon>Bacillati</taxon>
        <taxon>Bacillota</taxon>
        <taxon>Bacilli</taxon>
        <taxon>Bacillales</taxon>
        <taxon>Bacillaceae</taxon>
        <taxon>Tepidibacillus</taxon>
    </lineage>
</organism>
<comment type="caution">
    <text evidence="2">The sequence shown here is derived from an EMBL/GenBank/DDBJ whole genome shotgun (WGS) entry which is preliminary data.</text>
</comment>
<dbReference type="InterPro" id="IPR015050">
    <property type="entry name" value="BofC_C"/>
</dbReference>
<protein>
    <submittedName>
        <fullName evidence="2">Forespore regulator of the sigma-K checkpoint</fullName>
    </submittedName>
</protein>
<reference evidence="2 3" key="1">
    <citation type="submission" date="2019-03" db="EMBL/GenBank/DDBJ databases">
        <title>Genomic Encyclopedia of Type Strains, Phase IV (KMG-IV): sequencing the most valuable type-strain genomes for metagenomic binning, comparative biology and taxonomic classification.</title>
        <authorList>
            <person name="Goeker M."/>
        </authorList>
    </citation>
    <scope>NUCLEOTIDE SEQUENCE [LARGE SCALE GENOMIC DNA]</scope>
    <source>
        <strain evidence="2 3">DSM 23802</strain>
    </source>
</reference>
<dbReference type="Pfam" id="PF08955">
    <property type="entry name" value="BofC_C"/>
    <property type="match status" value="1"/>
</dbReference>
<dbReference type="Gene3D" id="3.10.20.420">
    <property type="entry name" value="Bypass-of-forespore C, N-terminal domain"/>
    <property type="match status" value="1"/>
</dbReference>
<name>A0A4R3K7B9_9BACI</name>
<proteinExistence type="predicted"/>
<dbReference type="RefSeq" id="WP_132770454.1">
    <property type="nucleotide sequence ID" value="NZ_SMAB01000025.1"/>
</dbReference>
<dbReference type="InterPro" id="IPR038118">
    <property type="entry name" value="BOFC_N_sf"/>
</dbReference>
<feature type="domain" description="Bypass of forespore C C-terminal" evidence="1">
    <location>
        <begin position="100"/>
        <end position="174"/>
    </location>
</feature>
<dbReference type="InterPro" id="IPR038117">
    <property type="entry name" value="BofC_C_sf"/>
</dbReference>